<dbReference type="InterPro" id="IPR008928">
    <property type="entry name" value="6-hairpin_glycosidase_sf"/>
</dbReference>
<sequence length="691" mass="76865">MNRFNACLIACAMLCLNLSCALAQERPPATPLITHDPYFSVWSFTDKLTDSDTVHWTGTEQPIVGIVRIDGKAYRFMGRHPDNVPAMQQTGHVVTATHTTYEFRQSGVTLQLAFFTPAFVNDLDVLSRPVTYVTWTAASNDGATHDVSVLLDVDPVIAVNDRSENVVLTRNRTASLDVLSAGSQDQRILNRSGDNLRIDWGHFHLAVPKDENAATSLAPHAIEDFDQSGSLPVSDAIGMPELPGRGSAHLDAVLDFGKVGVTAVDRHLLVSYTQDYAIQYLQRNLRPYWQRENMPVAEMLDTAEQQYLALEKRGVAYDTELASDLTKAGGEHYAALAVLAFRQTLAAHKLVADVNGDPMLFAKENFSNGCIATVDVLYPSAPFFLFFNPKLLEAQLLPVLEYSALARWKFPFSPHDLGQYPLANGQVYGGGEKTEDNQMPVEESGNMLILADAVARAEGTPQLAQRYWPQLTKWAEYLKAKGLDPENQLTTDDFAGHVAHNANLSIKAIDALAAYADLAHLLGHEDVARDYHTTAKDMAAKWITMAKEGDHYKLAFNSPNTWSQKYNLVWDKILDYNLFPPSVRDSEVKFYLTKLNKYGLPLDSRADYTKLDWSVWTATLAPTSDQFNAIIDPIYKWLNEGPSRVPLTDWYDTKTGKQVGFQARSVVGGVYIKALSNRELTAKWRAKAAQQ</sequence>
<protein>
    <recommendedName>
        <fullName evidence="7">Glutaminase</fullName>
    </recommendedName>
</protein>
<proteinExistence type="predicted"/>
<evidence type="ECO:0000313" key="5">
    <source>
        <dbReference type="EMBL" id="GGA72730.1"/>
    </source>
</evidence>
<evidence type="ECO:0008006" key="7">
    <source>
        <dbReference type="Google" id="ProtNLM"/>
    </source>
</evidence>
<evidence type="ECO:0000259" key="3">
    <source>
        <dbReference type="Pfam" id="PF16335"/>
    </source>
</evidence>
<dbReference type="InterPro" id="IPR052743">
    <property type="entry name" value="Glutaminase_GtaA"/>
</dbReference>
<evidence type="ECO:0000313" key="6">
    <source>
        <dbReference type="Proteomes" id="UP000648801"/>
    </source>
</evidence>
<feature type="signal peptide" evidence="1">
    <location>
        <begin position="1"/>
        <end position="23"/>
    </location>
</feature>
<evidence type="ECO:0000259" key="2">
    <source>
        <dbReference type="Pfam" id="PF16334"/>
    </source>
</evidence>
<dbReference type="InterPro" id="IPR033433">
    <property type="entry name" value="GtaA_N"/>
</dbReference>
<feature type="chain" id="PRO_5037939040" description="Glutaminase" evidence="1">
    <location>
        <begin position="24"/>
        <end position="691"/>
    </location>
</feature>
<dbReference type="RefSeq" id="WP_229668936.1">
    <property type="nucleotide sequence ID" value="NZ_JAGSYK010000001.1"/>
</dbReference>
<dbReference type="EMBL" id="BMJB01000001">
    <property type="protein sequence ID" value="GGA72730.1"/>
    <property type="molecule type" value="Genomic_DNA"/>
</dbReference>
<dbReference type="Pfam" id="PF17168">
    <property type="entry name" value="DUF5127"/>
    <property type="match status" value="1"/>
</dbReference>
<organism evidence="5 6">
    <name type="scientific">Edaphobacter acidisoli</name>
    <dbReference type="NCBI Taxonomy" id="2040573"/>
    <lineage>
        <taxon>Bacteria</taxon>
        <taxon>Pseudomonadati</taxon>
        <taxon>Acidobacteriota</taxon>
        <taxon>Terriglobia</taxon>
        <taxon>Terriglobales</taxon>
        <taxon>Acidobacteriaceae</taxon>
        <taxon>Edaphobacter</taxon>
    </lineage>
</organism>
<feature type="domain" description="Glutaminase A N-terminal" evidence="4">
    <location>
        <begin position="97"/>
        <end position="324"/>
    </location>
</feature>
<keyword evidence="1" id="KW-0732">Signal</keyword>
<feature type="domain" description="Glutaminase A central" evidence="3">
    <location>
        <begin position="330"/>
        <end position="673"/>
    </location>
</feature>
<name>A0A916RWK5_9BACT</name>
<evidence type="ECO:0000256" key="1">
    <source>
        <dbReference type="SAM" id="SignalP"/>
    </source>
</evidence>
<dbReference type="InterPro" id="IPR032514">
    <property type="entry name" value="GtaA_central"/>
</dbReference>
<dbReference type="Pfam" id="PF16335">
    <property type="entry name" value="GtaA_6_Hairpin"/>
    <property type="match status" value="1"/>
</dbReference>
<comment type="caution">
    <text evidence="5">The sequence shown here is derived from an EMBL/GenBank/DDBJ whole genome shotgun (WGS) entry which is preliminary data.</text>
</comment>
<accession>A0A916RWK5</accession>
<feature type="domain" description="DUF4964" evidence="2">
    <location>
        <begin position="24"/>
        <end position="80"/>
    </location>
</feature>
<reference evidence="5" key="2">
    <citation type="submission" date="2020-09" db="EMBL/GenBank/DDBJ databases">
        <authorList>
            <person name="Sun Q."/>
            <person name="Zhou Y."/>
        </authorList>
    </citation>
    <scope>NUCLEOTIDE SEQUENCE</scope>
    <source>
        <strain evidence="5">CGMCC 1.15447</strain>
    </source>
</reference>
<keyword evidence="6" id="KW-1185">Reference proteome</keyword>
<gene>
    <name evidence="5" type="ORF">GCM10011507_25410</name>
</gene>
<dbReference type="Pfam" id="PF16334">
    <property type="entry name" value="DUF4964"/>
    <property type="match status" value="1"/>
</dbReference>
<dbReference type="GO" id="GO:0005975">
    <property type="term" value="P:carbohydrate metabolic process"/>
    <property type="evidence" value="ECO:0007669"/>
    <property type="project" value="InterPro"/>
</dbReference>
<dbReference type="PANTHER" id="PTHR31987">
    <property type="entry name" value="GLUTAMINASE A-RELATED"/>
    <property type="match status" value="1"/>
</dbReference>
<dbReference type="SUPFAM" id="SSF48208">
    <property type="entry name" value="Six-hairpin glycosidases"/>
    <property type="match status" value="1"/>
</dbReference>
<evidence type="ECO:0000259" key="4">
    <source>
        <dbReference type="Pfam" id="PF17168"/>
    </source>
</evidence>
<dbReference type="InterPro" id="IPR032515">
    <property type="entry name" value="DUF4964"/>
</dbReference>
<dbReference type="AlphaFoldDB" id="A0A916RWK5"/>
<dbReference type="Proteomes" id="UP000648801">
    <property type="component" value="Unassembled WGS sequence"/>
</dbReference>
<dbReference type="PANTHER" id="PTHR31987:SF1">
    <property type="entry name" value="GLUTAMINASE A"/>
    <property type="match status" value="1"/>
</dbReference>
<reference evidence="5" key="1">
    <citation type="journal article" date="2014" name="Int. J. Syst. Evol. Microbiol.">
        <title>Complete genome sequence of Corynebacterium casei LMG S-19264T (=DSM 44701T), isolated from a smear-ripened cheese.</title>
        <authorList>
            <consortium name="US DOE Joint Genome Institute (JGI-PGF)"/>
            <person name="Walter F."/>
            <person name="Albersmeier A."/>
            <person name="Kalinowski J."/>
            <person name="Ruckert C."/>
        </authorList>
    </citation>
    <scope>NUCLEOTIDE SEQUENCE</scope>
    <source>
        <strain evidence="5">CGMCC 1.15447</strain>
    </source>
</reference>